<dbReference type="PROSITE" id="PS52050">
    <property type="entry name" value="WYL"/>
    <property type="match status" value="1"/>
</dbReference>
<dbReference type="InterPro" id="IPR036388">
    <property type="entry name" value="WH-like_DNA-bd_sf"/>
</dbReference>
<dbReference type="GO" id="GO:0003677">
    <property type="term" value="F:DNA binding"/>
    <property type="evidence" value="ECO:0007669"/>
    <property type="project" value="UniProtKB-KW"/>
</dbReference>
<dbReference type="InterPro" id="IPR026881">
    <property type="entry name" value="WYL_dom"/>
</dbReference>
<name>A0A849AKS4_9ACTN</name>
<dbReference type="PANTHER" id="PTHR34580">
    <property type="match status" value="1"/>
</dbReference>
<dbReference type="PROSITE" id="PS51000">
    <property type="entry name" value="HTH_DEOR_2"/>
    <property type="match status" value="1"/>
</dbReference>
<dbReference type="Proteomes" id="UP000562984">
    <property type="component" value="Unassembled WGS sequence"/>
</dbReference>
<evidence type="ECO:0000313" key="5">
    <source>
        <dbReference type="EMBL" id="NNG37422.1"/>
    </source>
</evidence>
<dbReference type="SUPFAM" id="SSF46785">
    <property type="entry name" value="Winged helix' DNA-binding domain"/>
    <property type="match status" value="1"/>
</dbReference>
<sequence>MADVTERMLALLSALQTGRAFAGDELADRLGVSGRTLRRDVQRLRGYGYLVDTQPGPGGHYRLVAGRSMPPLVLDDDEAVATLLGLASLASTAPLADGAEGLRGNGSEPAPGRVDAAATRAYGKLDQLLPTRLRQQVAAIRASLETSRAAAPAVSAATLSTLAQAIAAGEIVTFEYRSGRAGPGAASSHRRVEPHRQVHHLLRWYLVGWDVGRGDWRLFRLDRMTDLLRTGAPAAARELPAESALEYLRSGINRRKRPVSVDVAAAADTVADVVRYHDAELVPLGRDRTRVVLQVDSWPWLALLLAQLQSQAGTVTLDWAPAELRGSLISFGRQLAALAEF</sequence>
<accession>A0A849AKS4</accession>
<dbReference type="PANTHER" id="PTHR34580:SF3">
    <property type="entry name" value="PROTEIN PAFB"/>
    <property type="match status" value="1"/>
</dbReference>
<dbReference type="InterPro" id="IPR018356">
    <property type="entry name" value="Tscrpt_reg_HTH_DeoR_CS"/>
</dbReference>
<dbReference type="InterPro" id="IPR036390">
    <property type="entry name" value="WH_DNA-bd_sf"/>
</dbReference>
<reference evidence="5 6" key="1">
    <citation type="submission" date="2020-05" db="EMBL/GenBank/DDBJ databases">
        <title>Nakamurella sp. DB0629 isolated from air conditioner.</title>
        <authorList>
            <person name="Kim D.H."/>
            <person name="Kim D.-U."/>
        </authorList>
    </citation>
    <scope>NUCLEOTIDE SEQUENCE [LARGE SCALE GENOMIC DNA]</scope>
    <source>
        <strain evidence="5 6">DB0629</strain>
    </source>
</reference>
<dbReference type="InterPro" id="IPR001034">
    <property type="entry name" value="DeoR_HTH"/>
</dbReference>
<evidence type="ECO:0000256" key="3">
    <source>
        <dbReference type="ARBA" id="ARBA00023163"/>
    </source>
</evidence>
<keyword evidence="3" id="KW-0804">Transcription</keyword>
<evidence type="ECO:0000259" key="4">
    <source>
        <dbReference type="PROSITE" id="PS51000"/>
    </source>
</evidence>
<dbReference type="Gene3D" id="1.10.10.10">
    <property type="entry name" value="Winged helix-like DNA-binding domain superfamily/Winged helix DNA-binding domain"/>
    <property type="match status" value="1"/>
</dbReference>
<dbReference type="PROSITE" id="PS00894">
    <property type="entry name" value="HTH_DEOR_1"/>
    <property type="match status" value="1"/>
</dbReference>
<dbReference type="InterPro" id="IPR028349">
    <property type="entry name" value="PafC-like"/>
</dbReference>
<proteinExistence type="predicted"/>
<organism evidence="5 6">
    <name type="scientific">Nakamurella aerolata</name>
    <dbReference type="NCBI Taxonomy" id="1656892"/>
    <lineage>
        <taxon>Bacteria</taxon>
        <taxon>Bacillati</taxon>
        <taxon>Actinomycetota</taxon>
        <taxon>Actinomycetes</taxon>
        <taxon>Nakamurellales</taxon>
        <taxon>Nakamurellaceae</taxon>
        <taxon>Nakamurella</taxon>
    </lineage>
</organism>
<evidence type="ECO:0000256" key="1">
    <source>
        <dbReference type="ARBA" id="ARBA00023015"/>
    </source>
</evidence>
<keyword evidence="1" id="KW-0805">Transcription regulation</keyword>
<evidence type="ECO:0000313" key="6">
    <source>
        <dbReference type="Proteomes" id="UP000562984"/>
    </source>
</evidence>
<feature type="domain" description="HTH deoR-type" evidence="4">
    <location>
        <begin position="4"/>
        <end position="59"/>
    </location>
</feature>
<dbReference type="PIRSF" id="PIRSF016838">
    <property type="entry name" value="PafC"/>
    <property type="match status" value="1"/>
</dbReference>
<dbReference type="GO" id="GO:0003700">
    <property type="term" value="F:DNA-binding transcription factor activity"/>
    <property type="evidence" value="ECO:0007669"/>
    <property type="project" value="InterPro"/>
</dbReference>
<keyword evidence="6" id="KW-1185">Reference proteome</keyword>
<dbReference type="RefSeq" id="WP_171201119.1">
    <property type="nucleotide sequence ID" value="NZ_JABEND010000013.1"/>
</dbReference>
<gene>
    <name evidence="5" type="ORF">HKD39_17280</name>
</gene>
<keyword evidence="2" id="KW-0238">DNA-binding</keyword>
<dbReference type="AlphaFoldDB" id="A0A849AKS4"/>
<comment type="caution">
    <text evidence="5">The sequence shown here is derived from an EMBL/GenBank/DDBJ whole genome shotgun (WGS) entry which is preliminary data.</text>
</comment>
<dbReference type="Pfam" id="PF08279">
    <property type="entry name" value="HTH_11"/>
    <property type="match status" value="1"/>
</dbReference>
<dbReference type="InterPro" id="IPR013196">
    <property type="entry name" value="HTH_11"/>
</dbReference>
<evidence type="ECO:0000256" key="2">
    <source>
        <dbReference type="ARBA" id="ARBA00023125"/>
    </source>
</evidence>
<protein>
    <submittedName>
        <fullName evidence="5">WYL domain-containing protein</fullName>
    </submittedName>
</protein>
<dbReference type="EMBL" id="JABEND010000013">
    <property type="protein sequence ID" value="NNG37422.1"/>
    <property type="molecule type" value="Genomic_DNA"/>
</dbReference>
<dbReference type="InterPro" id="IPR051534">
    <property type="entry name" value="CBASS_pafABC_assoc_protein"/>
</dbReference>
<dbReference type="Pfam" id="PF13280">
    <property type="entry name" value="WYL"/>
    <property type="match status" value="1"/>
</dbReference>